<sequence length="440" mass="48984">MPMLPPSLIPSASQFHPKNIPTLHSSHLPGELVDMVIDHLESDKSALIACSRVSKLWVPRSRRYRFATVSFRVVDTEDADGSNERQLQKVHNFLLFAKSPHATFTASVTEVRVEHRSDPQFQSLVISPERILVSLDQCGIRPTRLYLNCYTHLASWEPSPFFGTAFASSLVHLHLALDNNRIARGALLGYVSAFRLLESLTITGNPEDVVLTLPTALDWPPNLHTLHNGHNLITSYLLGLDPIPTRFTHLGFVSAHGGAVFNEYLRSDAAAHITSLTFQDCLLPVWPNDGEPNCAKLRRLRHLAITARGFPSSPDPLIRLAFRFLVERIRDSPAFRTLETIALSATFRPFFPTDWLNMDALLADAGAWPRLRQITLNVCGVDGSGDIDTNTLVVESLSGERVPLALELHKHFPRCGDRGLLVVDIPVVKVLARKARSVKH</sequence>
<protein>
    <recommendedName>
        <fullName evidence="3">F-box domain-containing protein</fullName>
    </recommendedName>
</protein>
<keyword evidence="2" id="KW-1185">Reference proteome</keyword>
<comment type="caution">
    <text evidence="1">The sequence shown here is derived from an EMBL/GenBank/DDBJ whole genome shotgun (WGS) entry which is preliminary data.</text>
</comment>
<name>A0AAD6S6V2_9AGAR</name>
<organism evidence="1 2">
    <name type="scientific">Mycena alexandri</name>
    <dbReference type="NCBI Taxonomy" id="1745969"/>
    <lineage>
        <taxon>Eukaryota</taxon>
        <taxon>Fungi</taxon>
        <taxon>Dikarya</taxon>
        <taxon>Basidiomycota</taxon>
        <taxon>Agaricomycotina</taxon>
        <taxon>Agaricomycetes</taxon>
        <taxon>Agaricomycetidae</taxon>
        <taxon>Agaricales</taxon>
        <taxon>Marasmiineae</taxon>
        <taxon>Mycenaceae</taxon>
        <taxon>Mycena</taxon>
    </lineage>
</organism>
<gene>
    <name evidence="1" type="ORF">C8F04DRAFT_307841</name>
</gene>
<evidence type="ECO:0000313" key="1">
    <source>
        <dbReference type="EMBL" id="KAJ7020232.1"/>
    </source>
</evidence>
<dbReference type="SUPFAM" id="SSF52058">
    <property type="entry name" value="L domain-like"/>
    <property type="match status" value="1"/>
</dbReference>
<dbReference type="Proteomes" id="UP001218188">
    <property type="component" value="Unassembled WGS sequence"/>
</dbReference>
<evidence type="ECO:0000313" key="2">
    <source>
        <dbReference type="Proteomes" id="UP001218188"/>
    </source>
</evidence>
<accession>A0AAD6S6V2</accession>
<dbReference type="InterPro" id="IPR032675">
    <property type="entry name" value="LRR_dom_sf"/>
</dbReference>
<dbReference type="Gene3D" id="3.80.10.10">
    <property type="entry name" value="Ribonuclease Inhibitor"/>
    <property type="match status" value="1"/>
</dbReference>
<dbReference type="AlphaFoldDB" id="A0AAD6S6V2"/>
<proteinExistence type="predicted"/>
<reference evidence="1" key="1">
    <citation type="submission" date="2023-03" db="EMBL/GenBank/DDBJ databases">
        <title>Massive genome expansion in bonnet fungi (Mycena s.s.) driven by repeated elements and novel gene families across ecological guilds.</title>
        <authorList>
            <consortium name="Lawrence Berkeley National Laboratory"/>
            <person name="Harder C.B."/>
            <person name="Miyauchi S."/>
            <person name="Viragh M."/>
            <person name="Kuo A."/>
            <person name="Thoen E."/>
            <person name="Andreopoulos B."/>
            <person name="Lu D."/>
            <person name="Skrede I."/>
            <person name="Drula E."/>
            <person name="Henrissat B."/>
            <person name="Morin E."/>
            <person name="Kohler A."/>
            <person name="Barry K."/>
            <person name="LaButti K."/>
            <person name="Morin E."/>
            <person name="Salamov A."/>
            <person name="Lipzen A."/>
            <person name="Mereny Z."/>
            <person name="Hegedus B."/>
            <person name="Baldrian P."/>
            <person name="Stursova M."/>
            <person name="Weitz H."/>
            <person name="Taylor A."/>
            <person name="Grigoriev I.V."/>
            <person name="Nagy L.G."/>
            <person name="Martin F."/>
            <person name="Kauserud H."/>
        </authorList>
    </citation>
    <scope>NUCLEOTIDE SEQUENCE</scope>
    <source>
        <strain evidence="1">CBHHK200</strain>
    </source>
</reference>
<evidence type="ECO:0008006" key="3">
    <source>
        <dbReference type="Google" id="ProtNLM"/>
    </source>
</evidence>
<dbReference type="EMBL" id="JARJCM010000270">
    <property type="protein sequence ID" value="KAJ7020232.1"/>
    <property type="molecule type" value="Genomic_DNA"/>
</dbReference>